<proteinExistence type="inferred from homology"/>
<dbReference type="CDD" id="cd21459">
    <property type="entry name" value="DLC-like_TCTEX1D2"/>
    <property type="match status" value="1"/>
</dbReference>
<evidence type="ECO:0008006" key="4">
    <source>
        <dbReference type="Google" id="ProtNLM"/>
    </source>
</evidence>
<dbReference type="AlphaFoldDB" id="A0A1A9UYH1"/>
<reference evidence="2" key="1">
    <citation type="submission" date="2020-05" db="UniProtKB">
        <authorList>
            <consortium name="EnsemblMetazoa"/>
        </authorList>
    </citation>
    <scope>IDENTIFICATION</scope>
    <source>
        <strain evidence="2">TTRI</strain>
    </source>
</reference>
<evidence type="ECO:0000256" key="1">
    <source>
        <dbReference type="ARBA" id="ARBA00005361"/>
    </source>
</evidence>
<accession>A0A1A9UYH1</accession>
<comment type="similarity">
    <text evidence="1">Belongs to the dynein light chain Tctex-type family.</text>
</comment>
<dbReference type="GO" id="GO:0007018">
    <property type="term" value="P:microtubule-based movement"/>
    <property type="evidence" value="ECO:0007669"/>
    <property type="project" value="TreeGrafter"/>
</dbReference>
<dbReference type="VEuPathDB" id="VectorBase:GAUT019795"/>
<dbReference type="GO" id="GO:0045505">
    <property type="term" value="F:dynein intermediate chain binding"/>
    <property type="evidence" value="ECO:0007669"/>
    <property type="project" value="TreeGrafter"/>
</dbReference>
<dbReference type="Pfam" id="PF03645">
    <property type="entry name" value="Tctex-1"/>
    <property type="match status" value="1"/>
</dbReference>
<dbReference type="PANTHER" id="PTHR21255:SF7">
    <property type="entry name" value="DYNEIN LIGHT CHAIN TCTEX-TYPE PROTEIN 2B"/>
    <property type="match status" value="1"/>
</dbReference>
<dbReference type="EnsemblMetazoa" id="GAUT019795-RA">
    <property type="protein sequence ID" value="GAUT019795-PA"/>
    <property type="gene ID" value="GAUT019795"/>
</dbReference>
<dbReference type="InterPro" id="IPR005334">
    <property type="entry name" value="Tctex-1-like"/>
</dbReference>
<keyword evidence="3" id="KW-1185">Reference proteome</keyword>
<name>A0A1A9UYH1_GLOAU</name>
<dbReference type="InterPro" id="IPR038586">
    <property type="entry name" value="Tctex-1-like_sf"/>
</dbReference>
<organism evidence="2 3">
    <name type="scientific">Glossina austeni</name>
    <name type="common">Savannah tsetse fly</name>
    <dbReference type="NCBI Taxonomy" id="7395"/>
    <lineage>
        <taxon>Eukaryota</taxon>
        <taxon>Metazoa</taxon>
        <taxon>Ecdysozoa</taxon>
        <taxon>Arthropoda</taxon>
        <taxon>Hexapoda</taxon>
        <taxon>Insecta</taxon>
        <taxon>Pterygota</taxon>
        <taxon>Neoptera</taxon>
        <taxon>Endopterygota</taxon>
        <taxon>Diptera</taxon>
        <taxon>Brachycera</taxon>
        <taxon>Muscomorpha</taxon>
        <taxon>Hippoboscoidea</taxon>
        <taxon>Glossinidae</taxon>
        <taxon>Glossina</taxon>
    </lineage>
</organism>
<dbReference type="STRING" id="7395.A0A1A9UYH1"/>
<evidence type="ECO:0000313" key="2">
    <source>
        <dbReference type="EnsemblMetazoa" id="GAUT019795-PA"/>
    </source>
</evidence>
<dbReference type="GO" id="GO:0005868">
    <property type="term" value="C:cytoplasmic dynein complex"/>
    <property type="evidence" value="ECO:0007669"/>
    <property type="project" value="TreeGrafter"/>
</dbReference>
<dbReference type="Proteomes" id="UP000078200">
    <property type="component" value="Unassembled WGS sequence"/>
</dbReference>
<sequence length="180" mass="21062">MCFLDLQFLYFSGFSSIVEFFTPSRRFVRKVYKFFYRTLVYAILGKMQEGHEGSALRKAPQNVSSYKMRPTLDEVFKTQSIREIVSEVLHEKLQGKVYNVEDAGQWSRDIADTVNVTVKERLLMPRYKYVVQVMMGQQMGAGCHYFAKCYWDVESDSHISFTYTNPTLFCVCTVFGVYLY</sequence>
<dbReference type="Gene3D" id="3.30.1140.40">
    <property type="entry name" value="Tctex-1"/>
    <property type="match status" value="1"/>
</dbReference>
<dbReference type="GO" id="GO:0005737">
    <property type="term" value="C:cytoplasm"/>
    <property type="evidence" value="ECO:0007669"/>
    <property type="project" value="TreeGrafter"/>
</dbReference>
<dbReference type="PANTHER" id="PTHR21255">
    <property type="entry name" value="T-COMPLEX-ASSOCIATED-TESTIS-EXPRESSED 1/ DYNEIN LIGHT CHAIN"/>
    <property type="match status" value="1"/>
</dbReference>
<protein>
    <recommendedName>
        <fullName evidence="4">Dynein light chain</fullName>
    </recommendedName>
</protein>
<evidence type="ECO:0000313" key="3">
    <source>
        <dbReference type="Proteomes" id="UP000078200"/>
    </source>
</evidence>